<dbReference type="PANTHER" id="PTHR22595:SF79">
    <property type="entry name" value="CHITINASE 12"/>
    <property type="match status" value="1"/>
</dbReference>
<organism evidence="4 5">
    <name type="scientific">Aphanomyces astaci</name>
    <name type="common">Crayfish plague agent</name>
    <dbReference type="NCBI Taxonomy" id="112090"/>
    <lineage>
        <taxon>Eukaryota</taxon>
        <taxon>Sar</taxon>
        <taxon>Stramenopiles</taxon>
        <taxon>Oomycota</taxon>
        <taxon>Saprolegniomycetes</taxon>
        <taxon>Saprolegniales</taxon>
        <taxon>Verrucalvaceae</taxon>
        <taxon>Aphanomyces</taxon>
    </lineage>
</organism>
<keyword evidence="1" id="KW-0611">Plant defense</keyword>
<protein>
    <recommendedName>
        <fullName evidence="3">Glycoside hydrolase family 19 catalytic domain-containing protein</fullName>
    </recommendedName>
</protein>
<evidence type="ECO:0000259" key="3">
    <source>
        <dbReference type="Pfam" id="PF00182"/>
    </source>
</evidence>
<dbReference type="Proteomes" id="UP000275652">
    <property type="component" value="Unassembled WGS sequence"/>
</dbReference>
<dbReference type="SUPFAM" id="SSF53955">
    <property type="entry name" value="Lysozyme-like"/>
    <property type="match status" value="1"/>
</dbReference>
<evidence type="ECO:0000313" key="5">
    <source>
        <dbReference type="Proteomes" id="UP000275652"/>
    </source>
</evidence>
<dbReference type="GO" id="GO:0006032">
    <property type="term" value="P:chitin catabolic process"/>
    <property type="evidence" value="ECO:0007669"/>
    <property type="project" value="InterPro"/>
</dbReference>
<dbReference type="PANTHER" id="PTHR22595">
    <property type="entry name" value="CHITINASE-RELATED"/>
    <property type="match status" value="1"/>
</dbReference>
<dbReference type="InterPro" id="IPR023346">
    <property type="entry name" value="Lysozyme-like_dom_sf"/>
</dbReference>
<feature type="domain" description="Glycoside hydrolase family 19 catalytic" evidence="3">
    <location>
        <begin position="41"/>
        <end position="109"/>
    </location>
</feature>
<dbReference type="CDD" id="cd00325">
    <property type="entry name" value="chitinase_GH19"/>
    <property type="match status" value="1"/>
</dbReference>
<dbReference type="Gene3D" id="3.30.20.10">
    <property type="entry name" value="Endochitinase, domain 2"/>
    <property type="match status" value="1"/>
</dbReference>
<proteinExistence type="predicted"/>
<dbReference type="Pfam" id="PF00182">
    <property type="entry name" value="Glyco_hydro_19"/>
    <property type="match status" value="1"/>
</dbReference>
<dbReference type="GO" id="GO:0016998">
    <property type="term" value="P:cell wall macromolecule catabolic process"/>
    <property type="evidence" value="ECO:0007669"/>
    <property type="project" value="InterPro"/>
</dbReference>
<comment type="caution">
    <text evidence="4">The sequence shown here is derived from an EMBL/GenBank/DDBJ whole genome shotgun (WGS) entry which is preliminary data.</text>
</comment>
<name>A0A9X8H7M5_APHAT</name>
<accession>A0A9X8H7M5</accession>
<sequence>MCDGKFGVCGDSYSGASESRNLRRLRDVSHQHRENVIGACYAPGSTVDLQVQLTANHKGQQSPEYPCAAGKQYFGRGPIQLSWNYNYEDFGKAVNLDLVVSPELVATDYDLVWWMVLER</sequence>
<evidence type="ECO:0000256" key="1">
    <source>
        <dbReference type="ARBA" id="ARBA00022821"/>
    </source>
</evidence>
<keyword evidence="2" id="KW-1015">Disulfide bond</keyword>
<dbReference type="InterPro" id="IPR000726">
    <property type="entry name" value="Glyco_hydro_19_cat"/>
</dbReference>
<gene>
    <name evidence="4" type="ORF">DYB28_001256</name>
</gene>
<dbReference type="EMBL" id="QUTI01030342">
    <property type="protein sequence ID" value="RLO03713.1"/>
    <property type="molecule type" value="Genomic_DNA"/>
</dbReference>
<dbReference type="GO" id="GO:0004568">
    <property type="term" value="F:chitinase activity"/>
    <property type="evidence" value="ECO:0007669"/>
    <property type="project" value="InterPro"/>
</dbReference>
<evidence type="ECO:0000313" key="4">
    <source>
        <dbReference type="EMBL" id="RLO03713.1"/>
    </source>
</evidence>
<reference evidence="4 5" key="1">
    <citation type="journal article" date="2018" name="J. Invertebr. Pathol.">
        <title>New genotyping method for the causative agent of crayfish plague (Aphanomyces astaci) based on whole genome data.</title>
        <authorList>
            <person name="Minardi D."/>
            <person name="Studholme D.J."/>
            <person name="van der Giezen M."/>
            <person name="Pretto T."/>
            <person name="Oidtmann B."/>
        </authorList>
    </citation>
    <scope>NUCLEOTIDE SEQUENCE [LARGE SCALE GENOMIC DNA]</scope>
    <source>
        <strain evidence="4 5">KB13</strain>
    </source>
</reference>
<dbReference type="FunFam" id="3.30.20.10:FF:000001">
    <property type="entry name" value="Endochitinase (Chitinase)"/>
    <property type="match status" value="1"/>
</dbReference>
<dbReference type="AlphaFoldDB" id="A0A9X8H7M5"/>
<dbReference type="GO" id="GO:0006952">
    <property type="term" value="P:defense response"/>
    <property type="evidence" value="ECO:0007669"/>
    <property type="project" value="UniProtKB-KW"/>
</dbReference>
<evidence type="ECO:0000256" key="2">
    <source>
        <dbReference type="ARBA" id="ARBA00023157"/>
    </source>
</evidence>